<keyword evidence="9" id="KW-1185">Reference proteome</keyword>
<dbReference type="EMBL" id="WIXK01000009">
    <property type="protein sequence ID" value="MQY43962.1"/>
    <property type="molecule type" value="Genomic_DNA"/>
</dbReference>
<evidence type="ECO:0000256" key="5">
    <source>
        <dbReference type="ARBA" id="ARBA00022679"/>
    </source>
</evidence>
<dbReference type="GO" id="GO:0042802">
    <property type="term" value="F:identical protein binding"/>
    <property type="evidence" value="ECO:0007669"/>
    <property type="project" value="TreeGrafter"/>
</dbReference>
<evidence type="ECO:0000256" key="3">
    <source>
        <dbReference type="ARBA" id="ARBA00011738"/>
    </source>
</evidence>
<comment type="cofactor">
    <cofactor evidence="1">
        <name>pyridoxal 5'-phosphate</name>
        <dbReference type="ChEBI" id="CHEBI:597326"/>
    </cofactor>
</comment>
<dbReference type="InterPro" id="IPR000796">
    <property type="entry name" value="Asp_trans"/>
</dbReference>
<dbReference type="SUPFAM" id="SSF53383">
    <property type="entry name" value="PLP-dependent transferases"/>
    <property type="match status" value="1"/>
</dbReference>
<evidence type="ECO:0000256" key="1">
    <source>
        <dbReference type="ARBA" id="ARBA00001933"/>
    </source>
</evidence>
<dbReference type="PRINTS" id="PR00799">
    <property type="entry name" value="TRANSAMINASE"/>
</dbReference>
<dbReference type="PANTHER" id="PTHR11879:SF22">
    <property type="entry name" value="ASPARTATE AMINOTRANSFERASE, MITOCHONDRIAL"/>
    <property type="match status" value="1"/>
</dbReference>
<evidence type="ECO:0000256" key="2">
    <source>
        <dbReference type="ARBA" id="ARBA00007441"/>
    </source>
</evidence>
<dbReference type="GO" id="GO:0004069">
    <property type="term" value="F:L-aspartate:2-oxoglutarate aminotransferase activity"/>
    <property type="evidence" value="ECO:0007669"/>
    <property type="project" value="TreeGrafter"/>
</dbReference>
<dbReference type="GO" id="GO:0005829">
    <property type="term" value="C:cytosol"/>
    <property type="evidence" value="ECO:0007669"/>
    <property type="project" value="TreeGrafter"/>
</dbReference>
<name>A0A844B0X6_9RHOB</name>
<dbReference type="AlphaFoldDB" id="A0A844B0X6"/>
<comment type="similarity">
    <text evidence="2">Belongs to the class-I pyridoxal-phosphate-dependent aminotransferase family.</text>
</comment>
<dbReference type="GO" id="GO:0030170">
    <property type="term" value="F:pyridoxal phosphate binding"/>
    <property type="evidence" value="ECO:0007669"/>
    <property type="project" value="InterPro"/>
</dbReference>
<feature type="domain" description="Aminotransferase class I/classII large" evidence="7">
    <location>
        <begin position="27"/>
        <end position="393"/>
    </location>
</feature>
<comment type="subunit">
    <text evidence="3">Homodimer.</text>
</comment>
<comment type="caution">
    <text evidence="8">The sequence shown here is derived from an EMBL/GenBank/DDBJ whole genome shotgun (WGS) entry which is preliminary data.</text>
</comment>
<evidence type="ECO:0000256" key="4">
    <source>
        <dbReference type="ARBA" id="ARBA00022576"/>
    </source>
</evidence>
<reference evidence="8 9" key="1">
    <citation type="submission" date="2019-10" db="EMBL/GenBank/DDBJ databases">
        <title>Epibacterium sp. nov., isolated from seawater.</title>
        <authorList>
            <person name="Zhang X."/>
            <person name="Li N."/>
        </authorList>
    </citation>
    <scope>NUCLEOTIDE SEQUENCE [LARGE SCALE GENOMIC DNA]</scope>
    <source>
        <strain evidence="8 9">SM1969</strain>
    </source>
</reference>
<dbReference type="CDD" id="cd00609">
    <property type="entry name" value="AAT_like"/>
    <property type="match status" value="1"/>
</dbReference>
<dbReference type="InterPro" id="IPR004839">
    <property type="entry name" value="Aminotransferase_I/II_large"/>
</dbReference>
<dbReference type="Gene3D" id="3.90.1150.10">
    <property type="entry name" value="Aspartate Aminotransferase, domain 1"/>
    <property type="match status" value="1"/>
</dbReference>
<dbReference type="InterPro" id="IPR015422">
    <property type="entry name" value="PyrdxlP-dep_Trfase_small"/>
</dbReference>
<evidence type="ECO:0000313" key="9">
    <source>
        <dbReference type="Proteomes" id="UP000436694"/>
    </source>
</evidence>
<dbReference type="Proteomes" id="UP000436694">
    <property type="component" value="Unassembled WGS sequence"/>
</dbReference>
<sequence length="398" mass="43162">MFETLNLRKVDNLLSLMQAFRTDQRPDKVDLGVGVYKNDAGDVPVMRAVKEAEQRLVADEESKNYVGIAGDAGFRELIPGLLLGADHALIGESRIASIQTPGGTGALKVACDMLQAITPGKTLWVSTPTWANHIPIATDAGLTVAQYPYFRGETRGLEFDAMMEHLRANAQSGDALMLHACCHNPTGVDLSSEQWKAVTDFVLDRGLLPVVDCAYQGLADGMDADVAGLRHMAARVPEMLIASSNSKNFAIYRERTGALSLVAKSKIELAATFAAAETVIRSNYSMPPSHGARVVSTVLQDSALRKIWEAELTDMRDRITSMRSGLRSRLQALDVEADTSFLTDQRGMFTYTGFTPDDVHWLREMRGIYMAGDGRINIAGLGSANIDAVAEALAARLA</sequence>
<evidence type="ECO:0000256" key="6">
    <source>
        <dbReference type="ARBA" id="ARBA00022898"/>
    </source>
</evidence>
<evidence type="ECO:0000313" key="8">
    <source>
        <dbReference type="EMBL" id="MQY43962.1"/>
    </source>
</evidence>
<evidence type="ECO:0000259" key="7">
    <source>
        <dbReference type="Pfam" id="PF00155"/>
    </source>
</evidence>
<dbReference type="Gene3D" id="3.40.640.10">
    <property type="entry name" value="Type I PLP-dependent aspartate aminotransferase-like (Major domain)"/>
    <property type="match status" value="1"/>
</dbReference>
<accession>A0A844B0X6</accession>
<dbReference type="PANTHER" id="PTHR11879">
    <property type="entry name" value="ASPARTATE AMINOTRANSFERASE"/>
    <property type="match status" value="1"/>
</dbReference>
<dbReference type="InterPro" id="IPR015424">
    <property type="entry name" value="PyrdxlP-dep_Trfase"/>
</dbReference>
<keyword evidence="5 8" id="KW-0808">Transferase</keyword>
<dbReference type="NCBIfam" id="NF006719">
    <property type="entry name" value="PRK09257.1"/>
    <property type="match status" value="1"/>
</dbReference>
<protein>
    <submittedName>
        <fullName evidence="8">Aminotransferase class I/II-fold pyridoxal phosphate-dependent enzyme</fullName>
    </submittedName>
</protein>
<gene>
    <name evidence="8" type="ORF">GG681_15045</name>
</gene>
<keyword evidence="4 8" id="KW-0032">Aminotransferase</keyword>
<dbReference type="FunFam" id="3.40.640.10:FF:000066">
    <property type="entry name" value="Aspartate aminotransferase"/>
    <property type="match status" value="1"/>
</dbReference>
<proteinExistence type="inferred from homology"/>
<organism evidence="8 9">
    <name type="scientific">Tritonibacter aquimaris</name>
    <dbReference type="NCBI Taxonomy" id="2663379"/>
    <lineage>
        <taxon>Bacteria</taxon>
        <taxon>Pseudomonadati</taxon>
        <taxon>Pseudomonadota</taxon>
        <taxon>Alphaproteobacteria</taxon>
        <taxon>Rhodobacterales</taxon>
        <taxon>Paracoccaceae</taxon>
        <taxon>Tritonibacter</taxon>
    </lineage>
</organism>
<dbReference type="GO" id="GO:0033585">
    <property type="term" value="P:L-phenylalanine biosynthetic process from chorismate via phenylpyruvate"/>
    <property type="evidence" value="ECO:0007669"/>
    <property type="project" value="TreeGrafter"/>
</dbReference>
<dbReference type="GO" id="GO:0004838">
    <property type="term" value="F:L-tyrosine-2-oxoglutarate transaminase activity"/>
    <property type="evidence" value="ECO:0007669"/>
    <property type="project" value="TreeGrafter"/>
</dbReference>
<dbReference type="RefSeq" id="WP_153548855.1">
    <property type="nucleotide sequence ID" value="NZ_WIXK01000009.1"/>
</dbReference>
<keyword evidence="6" id="KW-0663">Pyridoxal phosphate</keyword>
<dbReference type="Pfam" id="PF00155">
    <property type="entry name" value="Aminotran_1_2"/>
    <property type="match status" value="1"/>
</dbReference>
<dbReference type="InterPro" id="IPR015421">
    <property type="entry name" value="PyrdxlP-dep_Trfase_major"/>
</dbReference>